<feature type="domain" description="Chlorhexidine efflux transporter" evidence="2">
    <location>
        <begin position="69"/>
        <end position="132"/>
    </location>
</feature>
<feature type="transmembrane region" description="Helical" evidence="1">
    <location>
        <begin position="35"/>
        <end position="58"/>
    </location>
</feature>
<dbReference type="NCBIfam" id="NF033664">
    <property type="entry name" value="PACE_transport"/>
    <property type="match status" value="1"/>
</dbReference>
<reference evidence="3 4" key="1">
    <citation type="submission" date="2018-06" db="EMBL/GenBank/DDBJ databases">
        <authorList>
            <consortium name="Pathogen Informatics"/>
            <person name="Doyle S."/>
        </authorList>
    </citation>
    <scope>NUCLEOTIDE SEQUENCE [LARGE SCALE GENOMIC DNA]</scope>
    <source>
        <strain evidence="3 4">NCTC10295</strain>
    </source>
</reference>
<keyword evidence="1" id="KW-0812">Transmembrane</keyword>
<feature type="transmembrane region" description="Helical" evidence="1">
    <location>
        <begin position="103"/>
        <end position="126"/>
    </location>
</feature>
<feature type="transmembrane region" description="Helical" evidence="1">
    <location>
        <begin position="79"/>
        <end position="97"/>
    </location>
</feature>
<proteinExistence type="predicted"/>
<keyword evidence="4" id="KW-1185">Reference proteome</keyword>
<evidence type="ECO:0000313" key="4">
    <source>
        <dbReference type="Proteomes" id="UP000254651"/>
    </source>
</evidence>
<evidence type="ECO:0000256" key="1">
    <source>
        <dbReference type="SAM" id="Phobius"/>
    </source>
</evidence>
<dbReference type="InterPro" id="IPR007896">
    <property type="entry name" value="BTP_bacteria"/>
</dbReference>
<dbReference type="AlphaFoldDB" id="A0A378UE89"/>
<feature type="domain" description="Chlorhexidine efflux transporter" evidence="2">
    <location>
        <begin position="2"/>
        <end position="62"/>
    </location>
</feature>
<dbReference type="Pfam" id="PF05232">
    <property type="entry name" value="BTP"/>
    <property type="match status" value="2"/>
</dbReference>
<dbReference type="InterPro" id="IPR058208">
    <property type="entry name" value="PACE"/>
</dbReference>
<sequence length="146" mass="16454">MGLRGRIIHMLLFELGAVAVATLAVLLAGHEGTQAAVAMNISISLVAMLWNFVFNWGFDAVFTGRREARSWRVRLLQTLAFEGGLLLFTVPLVMYFLELGWWAALVADLALTLLIVVYSLIFNWVFDHARARLLARAQGERYSRRT</sequence>
<organism evidence="3 4">
    <name type="scientific">Bergeriella denitrificans</name>
    <name type="common">Neisseria denitrificans</name>
    <dbReference type="NCBI Taxonomy" id="494"/>
    <lineage>
        <taxon>Bacteria</taxon>
        <taxon>Pseudomonadati</taxon>
        <taxon>Pseudomonadota</taxon>
        <taxon>Betaproteobacteria</taxon>
        <taxon>Neisseriales</taxon>
        <taxon>Neisseriaceae</taxon>
        <taxon>Bergeriella</taxon>
    </lineage>
</organism>
<dbReference type="EMBL" id="UGQS01000001">
    <property type="protein sequence ID" value="STZ75490.1"/>
    <property type="molecule type" value="Genomic_DNA"/>
</dbReference>
<feature type="transmembrane region" description="Helical" evidence="1">
    <location>
        <begin position="7"/>
        <end position="29"/>
    </location>
</feature>
<protein>
    <submittedName>
        <fullName evidence="3">Predicted membrane protein</fullName>
    </submittedName>
</protein>
<accession>A0A378UE89</accession>
<dbReference type="Proteomes" id="UP000254651">
    <property type="component" value="Unassembled WGS sequence"/>
</dbReference>
<dbReference type="RefSeq" id="WP_066078877.1">
    <property type="nucleotide sequence ID" value="NZ_CP181246.1"/>
</dbReference>
<evidence type="ECO:0000259" key="2">
    <source>
        <dbReference type="Pfam" id="PF05232"/>
    </source>
</evidence>
<evidence type="ECO:0000313" key="3">
    <source>
        <dbReference type="EMBL" id="STZ75490.1"/>
    </source>
</evidence>
<keyword evidence="1" id="KW-0472">Membrane</keyword>
<keyword evidence="1" id="KW-1133">Transmembrane helix</keyword>
<name>A0A378UE89_BERDE</name>
<gene>
    <name evidence="3" type="ORF">NCTC10295_00214</name>
</gene>